<protein>
    <recommendedName>
        <fullName evidence="1">Aminotransferase-like plant mobile domain-containing protein</fullName>
    </recommendedName>
</protein>
<dbReference type="AlphaFoldDB" id="A0A445B2U9"/>
<evidence type="ECO:0000259" key="1">
    <source>
        <dbReference type="Pfam" id="PF10536"/>
    </source>
</evidence>
<feature type="domain" description="Aminotransferase-like plant mobile" evidence="1">
    <location>
        <begin position="7"/>
        <end position="35"/>
    </location>
</feature>
<evidence type="ECO:0000313" key="2">
    <source>
        <dbReference type="EMBL" id="RYR32988.1"/>
    </source>
</evidence>
<dbReference type="PANTHER" id="PTHR46033">
    <property type="entry name" value="PROTEIN MAIN-LIKE 2"/>
    <property type="match status" value="1"/>
</dbReference>
<gene>
    <name evidence="2" type="ORF">Ahy_A10g047516</name>
</gene>
<dbReference type="GO" id="GO:0010073">
    <property type="term" value="P:meristem maintenance"/>
    <property type="evidence" value="ECO:0007669"/>
    <property type="project" value="InterPro"/>
</dbReference>
<dbReference type="InterPro" id="IPR044824">
    <property type="entry name" value="MAIN-like"/>
</dbReference>
<comment type="caution">
    <text evidence="2">The sequence shown here is derived from an EMBL/GenBank/DDBJ whole genome shotgun (WGS) entry which is preliminary data.</text>
</comment>
<dbReference type="InterPro" id="IPR019557">
    <property type="entry name" value="AminoTfrase-like_pln_mobile"/>
</dbReference>
<keyword evidence="3" id="KW-1185">Reference proteome</keyword>
<dbReference type="Proteomes" id="UP000289738">
    <property type="component" value="Chromosome A10"/>
</dbReference>
<sequence>MVPLRNFTFDNSLISALVKRWRPETHTFHFPWGEVLPYENVGVSGAAARRQASRGSTAGDAKEGVLHTEAGVAVGSCLPDVPDRQFPNPPTVRYVLYHVTDRRVSDDQQIQQSGAPSLASTHDEKVLNTLSNMQQSRTMRCPS</sequence>
<dbReference type="PANTHER" id="PTHR46033:SF78">
    <property type="entry name" value="OS06G0232700 PROTEIN"/>
    <property type="match status" value="1"/>
</dbReference>
<reference evidence="2 3" key="1">
    <citation type="submission" date="2019-01" db="EMBL/GenBank/DDBJ databases">
        <title>Sequencing of cultivated peanut Arachis hypogaea provides insights into genome evolution and oil improvement.</title>
        <authorList>
            <person name="Chen X."/>
        </authorList>
    </citation>
    <scope>NUCLEOTIDE SEQUENCE [LARGE SCALE GENOMIC DNA]</scope>
    <source>
        <strain evidence="3">cv. Fuhuasheng</strain>
        <tissue evidence="2">Leaves</tissue>
    </source>
</reference>
<organism evidence="2 3">
    <name type="scientific">Arachis hypogaea</name>
    <name type="common">Peanut</name>
    <dbReference type="NCBI Taxonomy" id="3818"/>
    <lineage>
        <taxon>Eukaryota</taxon>
        <taxon>Viridiplantae</taxon>
        <taxon>Streptophyta</taxon>
        <taxon>Embryophyta</taxon>
        <taxon>Tracheophyta</taxon>
        <taxon>Spermatophyta</taxon>
        <taxon>Magnoliopsida</taxon>
        <taxon>eudicotyledons</taxon>
        <taxon>Gunneridae</taxon>
        <taxon>Pentapetalae</taxon>
        <taxon>rosids</taxon>
        <taxon>fabids</taxon>
        <taxon>Fabales</taxon>
        <taxon>Fabaceae</taxon>
        <taxon>Papilionoideae</taxon>
        <taxon>50 kb inversion clade</taxon>
        <taxon>dalbergioids sensu lato</taxon>
        <taxon>Dalbergieae</taxon>
        <taxon>Pterocarpus clade</taxon>
        <taxon>Arachis</taxon>
    </lineage>
</organism>
<name>A0A445B2U9_ARAHY</name>
<proteinExistence type="predicted"/>
<dbReference type="EMBL" id="SDMP01000010">
    <property type="protein sequence ID" value="RYR32988.1"/>
    <property type="molecule type" value="Genomic_DNA"/>
</dbReference>
<accession>A0A445B2U9</accession>
<evidence type="ECO:0000313" key="3">
    <source>
        <dbReference type="Proteomes" id="UP000289738"/>
    </source>
</evidence>
<dbReference type="Pfam" id="PF10536">
    <property type="entry name" value="PMD"/>
    <property type="match status" value="1"/>
</dbReference>